<name>A0ABW8TGF3_9CLOT</name>
<dbReference type="Pfam" id="PF01522">
    <property type="entry name" value="Polysacc_deac_1"/>
    <property type="match status" value="1"/>
</dbReference>
<evidence type="ECO:0000259" key="2">
    <source>
        <dbReference type="PROSITE" id="PS51677"/>
    </source>
</evidence>
<keyword evidence="4" id="KW-1185">Reference proteome</keyword>
<dbReference type="EC" id="3.-.-.-" evidence="3"/>
<dbReference type="Gene3D" id="3.20.20.370">
    <property type="entry name" value="Glycoside hydrolase/deacetylase"/>
    <property type="match status" value="1"/>
</dbReference>
<dbReference type="InterPro" id="IPR011330">
    <property type="entry name" value="Glyco_hydro/deAcase_b/a-brl"/>
</dbReference>
<feature type="transmembrane region" description="Helical" evidence="1">
    <location>
        <begin position="12"/>
        <end position="33"/>
    </location>
</feature>
<keyword evidence="1" id="KW-0812">Transmembrane</keyword>
<dbReference type="CDD" id="cd10944">
    <property type="entry name" value="CE4_SmPgdA_like"/>
    <property type="match status" value="1"/>
</dbReference>
<dbReference type="RefSeq" id="WP_406787426.1">
    <property type="nucleotide sequence ID" value="NZ_JBJIAA010000007.1"/>
</dbReference>
<keyword evidence="1" id="KW-1133">Transmembrane helix</keyword>
<dbReference type="InterPro" id="IPR050248">
    <property type="entry name" value="Polysacc_deacetylase_ArnD"/>
</dbReference>
<evidence type="ECO:0000313" key="3">
    <source>
        <dbReference type="EMBL" id="MFL0250763.1"/>
    </source>
</evidence>
<dbReference type="InterPro" id="IPR002509">
    <property type="entry name" value="NODB_dom"/>
</dbReference>
<evidence type="ECO:0000256" key="1">
    <source>
        <dbReference type="SAM" id="Phobius"/>
    </source>
</evidence>
<evidence type="ECO:0000313" key="4">
    <source>
        <dbReference type="Proteomes" id="UP001623592"/>
    </source>
</evidence>
<reference evidence="3 4" key="1">
    <citation type="submission" date="2024-11" db="EMBL/GenBank/DDBJ databases">
        <authorList>
            <person name="Heng Y.C."/>
            <person name="Lim A.C.H."/>
            <person name="Lee J.K.Y."/>
            <person name="Kittelmann S."/>
        </authorList>
    </citation>
    <scope>NUCLEOTIDE SEQUENCE [LARGE SCALE GENOMIC DNA]</scope>
    <source>
        <strain evidence="3 4">WILCCON 0114</strain>
    </source>
</reference>
<dbReference type="GO" id="GO:0016787">
    <property type="term" value="F:hydrolase activity"/>
    <property type="evidence" value="ECO:0007669"/>
    <property type="project" value="UniProtKB-KW"/>
</dbReference>
<dbReference type="EMBL" id="JBJIAA010000007">
    <property type="protein sequence ID" value="MFL0250763.1"/>
    <property type="molecule type" value="Genomic_DNA"/>
</dbReference>
<dbReference type="Proteomes" id="UP001623592">
    <property type="component" value="Unassembled WGS sequence"/>
</dbReference>
<comment type="caution">
    <text evidence="3">The sequence shown here is derived from an EMBL/GenBank/DDBJ whole genome shotgun (WGS) entry which is preliminary data.</text>
</comment>
<feature type="domain" description="NodB homology" evidence="2">
    <location>
        <begin position="65"/>
        <end position="255"/>
    </location>
</feature>
<organism evidence="3 4">
    <name type="scientific">Clostridium neuense</name>
    <dbReference type="NCBI Taxonomy" id="1728934"/>
    <lineage>
        <taxon>Bacteria</taxon>
        <taxon>Bacillati</taxon>
        <taxon>Bacillota</taxon>
        <taxon>Clostridia</taxon>
        <taxon>Eubacteriales</taxon>
        <taxon>Clostridiaceae</taxon>
        <taxon>Clostridium</taxon>
    </lineage>
</organism>
<keyword evidence="1" id="KW-0472">Membrane</keyword>
<dbReference type="SUPFAM" id="SSF88713">
    <property type="entry name" value="Glycoside hydrolase/deacetylase"/>
    <property type="match status" value="1"/>
</dbReference>
<keyword evidence="3" id="KW-0378">Hydrolase</keyword>
<dbReference type="PANTHER" id="PTHR10587">
    <property type="entry name" value="GLYCOSYL TRANSFERASE-RELATED"/>
    <property type="match status" value="1"/>
</dbReference>
<proteinExistence type="predicted"/>
<sequence>MITQNKKLLFRSSLVLLITIVFVSLIYVIKFHLTQKTVIKPIVIGKTINSSIGKIKYPFTKDGQKIAYLTFDGGPSSNVTPEVLNILKSYNTKATFFVNGKNSISNSDVLIRAKRSGNQIALRSFDTNYKNLYINPQNYLQDLKESNDVISTILGGNNFQQHLIRFPGGSNMVSSTFRQTIAKSGYNYVDWNVDSFDSLETSSSGYSNIVDRVKISCRNKDHIVILMHDDYNCKATLKALPQIIEYLLKGGYTFKIL</sequence>
<gene>
    <name evidence="3" type="ORF">ACJDT4_10055</name>
</gene>
<dbReference type="PROSITE" id="PS51677">
    <property type="entry name" value="NODB"/>
    <property type="match status" value="1"/>
</dbReference>
<accession>A0ABW8TGF3</accession>
<dbReference type="PANTHER" id="PTHR10587:SF125">
    <property type="entry name" value="POLYSACCHARIDE DEACETYLASE YHEN-RELATED"/>
    <property type="match status" value="1"/>
</dbReference>
<protein>
    <submittedName>
        <fullName evidence="3">Polysaccharide deacetylase family protein</fullName>
        <ecNumber evidence="3">3.-.-.-</ecNumber>
    </submittedName>
</protein>